<dbReference type="Proteomes" id="UP000001056">
    <property type="component" value="Unassembled WGS sequence"/>
</dbReference>
<dbReference type="AlphaFoldDB" id="Q2HEI6"/>
<feature type="region of interest" description="Disordered" evidence="1">
    <location>
        <begin position="58"/>
        <end position="108"/>
    </location>
</feature>
<gene>
    <name evidence="2" type="ORF">CHGG_01368</name>
</gene>
<protein>
    <submittedName>
        <fullName evidence="2">Uncharacterized protein</fullName>
    </submittedName>
</protein>
<sequence length="108" mass="11454">MPCMTILPKLPLAGWVFLGTPADWMSVALHARHHGVHPAANQLSEIRRDQAVAGAGLPANSRHHLGATNGHKWATNGPPRPGILQPDRAEFPPVDPGTLASHTESAQA</sequence>
<dbReference type="OrthoDB" id="10423976at2759"/>
<evidence type="ECO:0000313" key="2">
    <source>
        <dbReference type="EMBL" id="EAQ93133.1"/>
    </source>
</evidence>
<dbReference type="HOGENOM" id="CLU_2196644_0_0_1"/>
<dbReference type="InParanoid" id="Q2HEI6"/>
<keyword evidence="3" id="KW-1185">Reference proteome</keyword>
<dbReference type="VEuPathDB" id="FungiDB:CHGG_01368"/>
<evidence type="ECO:0000256" key="1">
    <source>
        <dbReference type="SAM" id="MobiDB-lite"/>
    </source>
</evidence>
<organism evidence="2 3">
    <name type="scientific">Chaetomium globosum (strain ATCC 6205 / CBS 148.51 / DSM 1962 / NBRC 6347 / NRRL 1970)</name>
    <name type="common">Soil fungus</name>
    <dbReference type="NCBI Taxonomy" id="306901"/>
    <lineage>
        <taxon>Eukaryota</taxon>
        <taxon>Fungi</taxon>
        <taxon>Dikarya</taxon>
        <taxon>Ascomycota</taxon>
        <taxon>Pezizomycotina</taxon>
        <taxon>Sordariomycetes</taxon>
        <taxon>Sordariomycetidae</taxon>
        <taxon>Sordariales</taxon>
        <taxon>Chaetomiaceae</taxon>
        <taxon>Chaetomium</taxon>
    </lineage>
</organism>
<evidence type="ECO:0000313" key="3">
    <source>
        <dbReference type="Proteomes" id="UP000001056"/>
    </source>
</evidence>
<proteinExistence type="predicted"/>
<dbReference type="RefSeq" id="XP_001220589.1">
    <property type="nucleotide sequence ID" value="XM_001220588.1"/>
</dbReference>
<dbReference type="GeneID" id="4387386"/>
<dbReference type="EMBL" id="CH408029">
    <property type="protein sequence ID" value="EAQ93133.1"/>
    <property type="molecule type" value="Genomic_DNA"/>
</dbReference>
<name>Q2HEI6_CHAGB</name>
<accession>Q2HEI6</accession>
<reference evidence="3" key="1">
    <citation type="journal article" date="2015" name="Genome Announc.">
        <title>Draft genome sequence of the cellulolytic fungus Chaetomium globosum.</title>
        <authorList>
            <person name="Cuomo C.A."/>
            <person name="Untereiner W.A."/>
            <person name="Ma L.-J."/>
            <person name="Grabherr M."/>
            <person name="Birren B.W."/>
        </authorList>
    </citation>
    <scope>NUCLEOTIDE SEQUENCE [LARGE SCALE GENOMIC DNA]</scope>
    <source>
        <strain evidence="3">ATCC 6205 / CBS 148.51 / DSM 1962 / NBRC 6347 / NRRL 1970</strain>
    </source>
</reference>